<dbReference type="InterPro" id="IPR055312">
    <property type="entry name" value="FBL15-like"/>
</dbReference>
<dbReference type="AlphaFoldDB" id="A0A8T0QN92"/>
<feature type="region of interest" description="Disordered" evidence="1">
    <location>
        <begin position="1"/>
        <end position="20"/>
    </location>
</feature>
<dbReference type="SUPFAM" id="SSF81383">
    <property type="entry name" value="F-box domain"/>
    <property type="match status" value="1"/>
</dbReference>
<gene>
    <name evidence="2" type="ORF">PVAP13_7KG341500</name>
</gene>
<dbReference type="EMBL" id="CM029049">
    <property type="protein sequence ID" value="KAG2574722.1"/>
    <property type="molecule type" value="Genomic_DNA"/>
</dbReference>
<organism evidence="2 3">
    <name type="scientific">Panicum virgatum</name>
    <name type="common">Blackwell switchgrass</name>
    <dbReference type="NCBI Taxonomy" id="38727"/>
    <lineage>
        <taxon>Eukaryota</taxon>
        <taxon>Viridiplantae</taxon>
        <taxon>Streptophyta</taxon>
        <taxon>Embryophyta</taxon>
        <taxon>Tracheophyta</taxon>
        <taxon>Spermatophyta</taxon>
        <taxon>Magnoliopsida</taxon>
        <taxon>Liliopsida</taxon>
        <taxon>Poales</taxon>
        <taxon>Poaceae</taxon>
        <taxon>PACMAD clade</taxon>
        <taxon>Panicoideae</taxon>
        <taxon>Panicodae</taxon>
        <taxon>Paniceae</taxon>
        <taxon>Panicinae</taxon>
        <taxon>Panicum</taxon>
        <taxon>Panicum sect. Hiantes</taxon>
    </lineage>
</organism>
<comment type="caution">
    <text evidence="2">The sequence shown here is derived from an EMBL/GenBank/DDBJ whole genome shotgun (WGS) entry which is preliminary data.</text>
</comment>
<sequence length="421" mass="46681">MGVRSRSKSITLPRAGGGGGGADLISELSDDLLVRVLEVLPDARDAVRTHALSRRWRALWTRVAVLRFDSDTRRREFREPGGPGRFVAFVDHALALRAAEKEPALEHLEISFDLSVHEEEASSDPEQLVPPSTEAAQRWIRYAMQHEVKSLTFKVDLPLPLFNDEADDDDDFYSGNNVMTLDDLPFSSAKLETMRLNLSAVRLRLPSTAAFASLTDLSLENMEVGAGGGRLLGRLVSSACCPRLHRLRLVGLELAEMEEEEPPLLIDAGALLELLLLEFDELLFLQLRTPSLRVLHVKGCYELEELTVSAPRLEDVKFLVRQPLHIDGDLSSVARLEIELSSSQGYLGDDRNDGSIRLLECCSLIRCLEVSVDVPERKQQDVDIIKGSIPQLPHVASLKIHVTLRERRCSYAAGGIASLLA</sequence>
<dbReference type="Proteomes" id="UP000823388">
    <property type="component" value="Chromosome 7K"/>
</dbReference>
<dbReference type="PANTHER" id="PTHR34709">
    <property type="entry name" value="OS10G0396666 PROTEIN"/>
    <property type="match status" value="1"/>
</dbReference>
<evidence type="ECO:0000256" key="1">
    <source>
        <dbReference type="SAM" id="MobiDB-lite"/>
    </source>
</evidence>
<dbReference type="PANTHER" id="PTHR34709:SF28">
    <property type="entry name" value="OS08G0272601 PROTEIN"/>
    <property type="match status" value="1"/>
</dbReference>
<accession>A0A8T0QN92</accession>
<evidence type="ECO:0008006" key="4">
    <source>
        <dbReference type="Google" id="ProtNLM"/>
    </source>
</evidence>
<name>A0A8T0QN92_PANVG</name>
<protein>
    <recommendedName>
        <fullName evidence="4">F-box domain-containing protein</fullName>
    </recommendedName>
</protein>
<keyword evidence="3" id="KW-1185">Reference proteome</keyword>
<evidence type="ECO:0000313" key="2">
    <source>
        <dbReference type="EMBL" id="KAG2574722.1"/>
    </source>
</evidence>
<proteinExistence type="predicted"/>
<reference evidence="2" key="1">
    <citation type="submission" date="2020-05" db="EMBL/GenBank/DDBJ databases">
        <title>WGS assembly of Panicum virgatum.</title>
        <authorList>
            <person name="Lovell J.T."/>
            <person name="Jenkins J."/>
            <person name="Shu S."/>
            <person name="Juenger T.E."/>
            <person name="Schmutz J."/>
        </authorList>
    </citation>
    <scope>NUCLEOTIDE SEQUENCE</scope>
    <source>
        <strain evidence="2">AP13</strain>
    </source>
</reference>
<evidence type="ECO:0000313" key="3">
    <source>
        <dbReference type="Proteomes" id="UP000823388"/>
    </source>
</evidence>
<dbReference type="InterPro" id="IPR036047">
    <property type="entry name" value="F-box-like_dom_sf"/>
</dbReference>